<accession>A0A6A4QQD8</accession>
<evidence type="ECO:0000313" key="2">
    <source>
        <dbReference type="Proteomes" id="UP000447434"/>
    </source>
</evidence>
<dbReference type="EMBL" id="WOCE01000004">
    <property type="protein sequence ID" value="KAE9616070.1"/>
    <property type="molecule type" value="Genomic_DNA"/>
</dbReference>
<protein>
    <submittedName>
        <fullName evidence="1">Uncharacterized protein</fullName>
    </submittedName>
</protein>
<sequence>MLKNDYFNLPDKYLPLRWRRASSLIPQSRHLIKCSDNSSIELRSLVQYLEVESLKTKDRFEVAYKELDKVIKLIKGMPDQEQFDDFQDVVNNGDECGVENPIASKTKGGQKDQGQKE</sequence>
<reference evidence="2" key="1">
    <citation type="journal article" date="2020" name="Nat. Commun.">
        <title>Genome sequence of the cluster root forming white lupin.</title>
        <authorList>
            <person name="Hufnagel B."/>
            <person name="Marques A."/>
            <person name="Soriano A."/>
            <person name="Marques L."/>
            <person name="Divol F."/>
            <person name="Doumas P."/>
            <person name="Sallet E."/>
            <person name="Mancinotti D."/>
            <person name="Carrere S."/>
            <person name="Marande W."/>
            <person name="Arribat S."/>
            <person name="Keller J."/>
            <person name="Huneau C."/>
            <person name="Blein T."/>
            <person name="Aime D."/>
            <person name="Laguerre M."/>
            <person name="Taylor J."/>
            <person name="Schubert V."/>
            <person name="Nelson M."/>
            <person name="Geu-Flores F."/>
            <person name="Crespi M."/>
            <person name="Gallardo-Guerrero K."/>
            <person name="Delaux P.-M."/>
            <person name="Salse J."/>
            <person name="Berges H."/>
            <person name="Guyot R."/>
            <person name="Gouzy J."/>
            <person name="Peret B."/>
        </authorList>
    </citation>
    <scope>NUCLEOTIDE SEQUENCE [LARGE SCALE GENOMIC DNA]</scope>
    <source>
        <strain evidence="2">cv. Amiga</strain>
    </source>
</reference>
<proteinExistence type="predicted"/>
<evidence type="ECO:0000313" key="1">
    <source>
        <dbReference type="EMBL" id="KAE9616070.1"/>
    </source>
</evidence>
<comment type="caution">
    <text evidence="1">The sequence shown here is derived from an EMBL/GenBank/DDBJ whole genome shotgun (WGS) entry which is preliminary data.</text>
</comment>
<name>A0A6A4QQD8_LUPAL</name>
<dbReference type="OrthoDB" id="10571399at2759"/>
<organism evidence="1 2">
    <name type="scientific">Lupinus albus</name>
    <name type="common">White lupine</name>
    <name type="synonym">Lupinus termis</name>
    <dbReference type="NCBI Taxonomy" id="3870"/>
    <lineage>
        <taxon>Eukaryota</taxon>
        <taxon>Viridiplantae</taxon>
        <taxon>Streptophyta</taxon>
        <taxon>Embryophyta</taxon>
        <taxon>Tracheophyta</taxon>
        <taxon>Spermatophyta</taxon>
        <taxon>Magnoliopsida</taxon>
        <taxon>eudicotyledons</taxon>
        <taxon>Gunneridae</taxon>
        <taxon>Pentapetalae</taxon>
        <taxon>rosids</taxon>
        <taxon>fabids</taxon>
        <taxon>Fabales</taxon>
        <taxon>Fabaceae</taxon>
        <taxon>Papilionoideae</taxon>
        <taxon>50 kb inversion clade</taxon>
        <taxon>genistoids sensu lato</taxon>
        <taxon>core genistoids</taxon>
        <taxon>Genisteae</taxon>
        <taxon>Lupinus</taxon>
    </lineage>
</organism>
<dbReference type="Proteomes" id="UP000447434">
    <property type="component" value="Chromosome 4"/>
</dbReference>
<gene>
    <name evidence="1" type="ORF">Lalb_Chr04g0261881</name>
</gene>
<dbReference type="AlphaFoldDB" id="A0A6A4QQD8"/>
<keyword evidence="2" id="KW-1185">Reference proteome</keyword>